<keyword evidence="7" id="KW-0256">Endoplasmic reticulum</keyword>
<evidence type="ECO:0000256" key="13">
    <source>
        <dbReference type="SAM" id="Phobius"/>
    </source>
</evidence>
<comment type="caution">
    <text evidence="14">The sequence shown here is derived from an EMBL/GenBank/DDBJ whole genome shotgun (WGS) entry which is preliminary data.</text>
</comment>
<dbReference type="PANTHER" id="PTHR44040">
    <property type="entry name" value="RETINOBLASTOMA-BINDING PROTEIN 5"/>
    <property type="match status" value="1"/>
</dbReference>
<dbReference type="SUPFAM" id="SSF50978">
    <property type="entry name" value="WD40 repeat-like"/>
    <property type="match status" value="1"/>
</dbReference>
<feature type="repeat" description="WD" evidence="11">
    <location>
        <begin position="62"/>
        <end position="103"/>
    </location>
</feature>
<evidence type="ECO:0000256" key="2">
    <source>
        <dbReference type="ARBA" id="ARBA00004477"/>
    </source>
</evidence>
<feature type="compositionally biased region" description="Polar residues" evidence="12">
    <location>
        <begin position="423"/>
        <end position="446"/>
    </location>
</feature>
<dbReference type="EMBL" id="NCKU01001651">
    <property type="protein sequence ID" value="RWS11575.1"/>
    <property type="molecule type" value="Genomic_DNA"/>
</dbReference>
<feature type="compositionally biased region" description="Acidic residues" evidence="12">
    <location>
        <begin position="351"/>
        <end position="365"/>
    </location>
</feature>
<evidence type="ECO:0000256" key="10">
    <source>
        <dbReference type="ARBA" id="ARBA00023242"/>
    </source>
</evidence>
<name>A0A3S3SAS4_9ACAR</name>
<gene>
    <name evidence="14" type="ORF">B4U79_12494</name>
</gene>
<evidence type="ECO:0000256" key="4">
    <source>
        <dbReference type="ARBA" id="ARBA00022574"/>
    </source>
</evidence>
<evidence type="ECO:0000313" key="15">
    <source>
        <dbReference type="Proteomes" id="UP000285301"/>
    </source>
</evidence>
<dbReference type="GO" id="GO:0048188">
    <property type="term" value="C:Set1C/COMPASS complex"/>
    <property type="evidence" value="ECO:0007669"/>
    <property type="project" value="InterPro"/>
</dbReference>
<feature type="region of interest" description="Disordered" evidence="12">
    <location>
        <begin position="351"/>
        <end position="405"/>
    </location>
</feature>
<evidence type="ECO:0000256" key="9">
    <source>
        <dbReference type="ARBA" id="ARBA00023136"/>
    </source>
</evidence>
<dbReference type="Pfam" id="PF07086">
    <property type="entry name" value="Jagunal"/>
    <property type="match status" value="1"/>
</dbReference>
<dbReference type="InterPro" id="IPR019775">
    <property type="entry name" value="WD40_repeat_CS"/>
</dbReference>
<evidence type="ECO:0000256" key="3">
    <source>
        <dbReference type="ARBA" id="ARBA00008462"/>
    </source>
</evidence>
<feature type="compositionally biased region" description="Basic and acidic residues" evidence="12">
    <location>
        <begin position="366"/>
        <end position="375"/>
    </location>
</feature>
<evidence type="ECO:0000256" key="1">
    <source>
        <dbReference type="ARBA" id="ARBA00004123"/>
    </source>
</evidence>
<dbReference type="Proteomes" id="UP000285301">
    <property type="component" value="Unassembled WGS sequence"/>
</dbReference>
<keyword evidence="8 13" id="KW-1133">Transmembrane helix</keyword>
<evidence type="ECO:0000256" key="8">
    <source>
        <dbReference type="ARBA" id="ARBA00022989"/>
    </source>
</evidence>
<accession>A0A3S3SAS4</accession>
<sequence>MNIELLQQFGQNYPEEFDGVLDCISLAVTCAFNRRGTLLAVGCNDGRIVIWDFLTRGIAKVISSHVHPVCSLSWSRYGTLLASASTDNTVCVWEVITSDCIGRWRLPSPILKVQFHPRNDKLILICPMKHPAIILYLSPSEEHTKTHTILPLDEDSDLNIIASFDRRGQHIYCGNSKGRIVVIKLDEKGMNPEIVASFRVSNMSIKQIEFAPKRKDCFLVNTMDRVIRVYSTEEVLTCGLNGEPEPIQKLQDLVNKTMWKKCCFSGGPDADYICAGSARQHSIYIWERSLGSLVKILHGTKGEMLLDVVWHPLRAIIASISSGVVSIWAQAQVENWSAFAPDFKELDENVEYEERESEFDIEDEDRSPTRGHQDKEDEDIEVDVDTIEPTQHYLSSDESEEDEEKSLVYLPVSLEIDEPENIDGSSLVNQHPNQNTSSPATPQKNARSVKAVDIELQNTSNEGSIKHMGHGGAVPPEKPIRGKTARPGGKRASMSTSSEMTNKRKKKVELYIPKPQLWEWWWCSSVLFSFIALKAIKKNNVSSMKTYAIATLSSAFLPLFYALGHYFNDVWVFWESRDIKKVSEVWQGYPVGVLWYFFLLVALQPGLCGGIKKIN</sequence>
<feature type="region of interest" description="Disordered" evidence="12">
    <location>
        <begin position="460"/>
        <end position="501"/>
    </location>
</feature>
<dbReference type="InterPro" id="IPR037850">
    <property type="entry name" value="RBBP5/Swd1"/>
</dbReference>
<keyword evidence="4 11" id="KW-0853">WD repeat</keyword>
<dbReference type="InterPro" id="IPR001680">
    <property type="entry name" value="WD40_rpt"/>
</dbReference>
<comment type="similarity">
    <text evidence="3">Belongs to the jagunal family.</text>
</comment>
<dbReference type="GO" id="GO:0005789">
    <property type="term" value="C:endoplasmic reticulum membrane"/>
    <property type="evidence" value="ECO:0007669"/>
    <property type="project" value="UniProtKB-SubCell"/>
</dbReference>
<proteinExistence type="inferred from homology"/>
<keyword evidence="6" id="KW-0677">Repeat</keyword>
<feature type="transmembrane region" description="Helical" evidence="13">
    <location>
        <begin position="517"/>
        <end position="536"/>
    </location>
</feature>
<organism evidence="14 15">
    <name type="scientific">Dinothrombium tinctorium</name>
    <dbReference type="NCBI Taxonomy" id="1965070"/>
    <lineage>
        <taxon>Eukaryota</taxon>
        <taxon>Metazoa</taxon>
        <taxon>Ecdysozoa</taxon>
        <taxon>Arthropoda</taxon>
        <taxon>Chelicerata</taxon>
        <taxon>Arachnida</taxon>
        <taxon>Acari</taxon>
        <taxon>Acariformes</taxon>
        <taxon>Trombidiformes</taxon>
        <taxon>Prostigmata</taxon>
        <taxon>Anystina</taxon>
        <taxon>Parasitengona</taxon>
        <taxon>Trombidioidea</taxon>
        <taxon>Trombidiidae</taxon>
        <taxon>Dinothrombium</taxon>
    </lineage>
</organism>
<evidence type="ECO:0000256" key="11">
    <source>
        <dbReference type="PROSITE-ProRule" id="PRU00221"/>
    </source>
</evidence>
<keyword evidence="5 13" id="KW-0812">Transmembrane</keyword>
<comment type="subcellular location">
    <subcellularLocation>
        <location evidence="2">Endoplasmic reticulum membrane</location>
        <topology evidence="2">Multi-pass membrane protein</topology>
    </subcellularLocation>
    <subcellularLocation>
        <location evidence="1">Nucleus</location>
    </subcellularLocation>
</comment>
<dbReference type="Gene3D" id="2.130.10.10">
    <property type="entry name" value="YVTN repeat-like/Quinoprotein amine dehydrogenase"/>
    <property type="match status" value="1"/>
</dbReference>
<dbReference type="InterPro" id="IPR015943">
    <property type="entry name" value="WD40/YVTN_repeat-like_dom_sf"/>
</dbReference>
<dbReference type="PROSITE" id="PS50082">
    <property type="entry name" value="WD_REPEATS_2"/>
    <property type="match status" value="1"/>
</dbReference>
<dbReference type="PANTHER" id="PTHR44040:SF1">
    <property type="entry name" value="RETINOBLASTOMA-BINDING PROTEIN 5"/>
    <property type="match status" value="1"/>
</dbReference>
<protein>
    <submittedName>
        <fullName evidence="14">Retinoblastoma-binding protein 5-like protein</fullName>
    </submittedName>
</protein>
<reference evidence="14 15" key="1">
    <citation type="journal article" date="2018" name="Gigascience">
        <title>Genomes of trombidid mites reveal novel predicted allergens and laterally-transferred genes associated with secondary metabolism.</title>
        <authorList>
            <person name="Dong X."/>
            <person name="Chaisiri K."/>
            <person name="Xia D."/>
            <person name="Armstrong S.D."/>
            <person name="Fang Y."/>
            <person name="Donnelly M.J."/>
            <person name="Kadowaki T."/>
            <person name="McGarry J.W."/>
            <person name="Darby A.C."/>
            <person name="Makepeace B.L."/>
        </authorList>
    </citation>
    <scope>NUCLEOTIDE SEQUENCE [LARGE SCALE GENOMIC DNA]</scope>
    <source>
        <strain evidence="14">UoL-WK</strain>
    </source>
</reference>
<evidence type="ECO:0000256" key="12">
    <source>
        <dbReference type="SAM" id="MobiDB-lite"/>
    </source>
</evidence>
<keyword evidence="15" id="KW-1185">Reference proteome</keyword>
<dbReference type="AlphaFoldDB" id="A0A3S3SAS4"/>
<dbReference type="PROSITE" id="PS50294">
    <property type="entry name" value="WD_REPEATS_REGION"/>
    <property type="match status" value="1"/>
</dbReference>
<keyword evidence="10" id="KW-0539">Nucleus</keyword>
<dbReference type="STRING" id="1965070.A0A3S3SAS4"/>
<dbReference type="InterPro" id="IPR036322">
    <property type="entry name" value="WD40_repeat_dom_sf"/>
</dbReference>
<keyword evidence="9 13" id="KW-0472">Membrane</keyword>
<evidence type="ECO:0000256" key="6">
    <source>
        <dbReference type="ARBA" id="ARBA00022737"/>
    </source>
</evidence>
<evidence type="ECO:0000256" key="5">
    <source>
        <dbReference type="ARBA" id="ARBA00022692"/>
    </source>
</evidence>
<dbReference type="OrthoDB" id="196858at2759"/>
<evidence type="ECO:0000256" key="7">
    <source>
        <dbReference type="ARBA" id="ARBA00022824"/>
    </source>
</evidence>
<dbReference type="InterPro" id="IPR009787">
    <property type="entry name" value="Jagunal"/>
</dbReference>
<dbReference type="PROSITE" id="PS00678">
    <property type="entry name" value="WD_REPEATS_1"/>
    <property type="match status" value="1"/>
</dbReference>
<feature type="region of interest" description="Disordered" evidence="12">
    <location>
        <begin position="422"/>
        <end position="448"/>
    </location>
</feature>
<dbReference type="SMART" id="SM00320">
    <property type="entry name" value="WD40"/>
    <property type="match status" value="4"/>
</dbReference>
<dbReference type="GO" id="GO:0007029">
    <property type="term" value="P:endoplasmic reticulum organization"/>
    <property type="evidence" value="ECO:0007669"/>
    <property type="project" value="InterPro"/>
</dbReference>
<dbReference type="Pfam" id="PF00400">
    <property type="entry name" value="WD40"/>
    <property type="match status" value="2"/>
</dbReference>
<feature type="transmembrane region" description="Helical" evidence="13">
    <location>
        <begin position="593"/>
        <end position="611"/>
    </location>
</feature>
<evidence type="ECO:0000313" key="14">
    <source>
        <dbReference type="EMBL" id="RWS11575.1"/>
    </source>
</evidence>
<feature type="transmembrane region" description="Helical" evidence="13">
    <location>
        <begin position="548"/>
        <end position="567"/>
    </location>
</feature>
<feature type="compositionally biased region" description="Acidic residues" evidence="12">
    <location>
        <begin position="376"/>
        <end position="386"/>
    </location>
</feature>